<evidence type="ECO:0000259" key="10">
    <source>
        <dbReference type="Pfam" id="PF13793"/>
    </source>
</evidence>
<protein>
    <recommendedName>
        <fullName evidence="1">ribose-phosphate diphosphokinase</fullName>
        <ecNumber evidence="1">2.7.6.1</ecNumber>
    </recommendedName>
</protein>
<gene>
    <name evidence="11" type="primary">prs</name>
    <name evidence="12" type="ORF">ENU09_03125</name>
    <name evidence="11" type="ORF">ENU14_03860</name>
</gene>
<feature type="domain" description="Phosphoribosyltransferase" evidence="9">
    <location>
        <begin position="163"/>
        <end position="251"/>
    </location>
</feature>
<evidence type="ECO:0000256" key="1">
    <source>
        <dbReference type="ARBA" id="ARBA00013247"/>
    </source>
</evidence>
<dbReference type="InterPro" id="IPR005946">
    <property type="entry name" value="Rib-P_diPkinase"/>
</dbReference>
<feature type="domain" description="Ribose-phosphate pyrophosphokinase N-terminal" evidence="10">
    <location>
        <begin position="15"/>
        <end position="122"/>
    </location>
</feature>
<evidence type="ECO:0000256" key="3">
    <source>
        <dbReference type="ARBA" id="ARBA00022727"/>
    </source>
</evidence>
<evidence type="ECO:0000256" key="6">
    <source>
        <dbReference type="ARBA" id="ARBA00022840"/>
    </source>
</evidence>
<dbReference type="EC" id="2.7.6.1" evidence="1"/>
<dbReference type="GO" id="GO:0005524">
    <property type="term" value="F:ATP binding"/>
    <property type="evidence" value="ECO:0007669"/>
    <property type="project" value="UniProtKB-KW"/>
</dbReference>
<evidence type="ECO:0000313" key="12">
    <source>
        <dbReference type="EMBL" id="HGQ59688.1"/>
    </source>
</evidence>
<sequence length="303" mass="34137">MVLLLIIIPGRNYIDESIELAKKIGAEVLNVKYKVFPDGEKYVRIENSEKIMGKPVIISNTMYPSQNDSFIETLMLINASIKANASRIVAYIPYLAYSRQDKVFLTGEPVSAEIVLKTLYYTGIDCLITIDIHSEQVLKELNKCFYNIQVFDILFNNVKHLVNDPIVIAPDKGALNRAKYLADKFSLQYDYLVKERDRVTGEITIQTREIDIRNRDIVIVDDIISTGGTIAEASRKLIEKGARRVIVCASHGLLIGSAIDNIKKAGVLKIVLANTLGIRFQDPFIEYVDVSERIAKILLEVLK</sequence>
<dbReference type="PANTHER" id="PTHR10210">
    <property type="entry name" value="RIBOSE-PHOSPHATE DIPHOSPHOKINASE FAMILY MEMBER"/>
    <property type="match status" value="1"/>
</dbReference>
<evidence type="ECO:0000313" key="11">
    <source>
        <dbReference type="EMBL" id="HGM58707.1"/>
    </source>
</evidence>
<dbReference type="AlphaFoldDB" id="A0A7C4HD32"/>
<dbReference type="InterPro" id="IPR029057">
    <property type="entry name" value="PRTase-like"/>
</dbReference>
<comment type="catalytic activity">
    <reaction evidence="7">
        <text>D-ribose 5-phosphate + ATP = 5-phospho-alpha-D-ribose 1-diphosphate + AMP + H(+)</text>
        <dbReference type="Rhea" id="RHEA:15609"/>
        <dbReference type="ChEBI" id="CHEBI:15378"/>
        <dbReference type="ChEBI" id="CHEBI:30616"/>
        <dbReference type="ChEBI" id="CHEBI:58017"/>
        <dbReference type="ChEBI" id="CHEBI:78346"/>
        <dbReference type="ChEBI" id="CHEBI:456215"/>
        <dbReference type="EC" id="2.7.6.1"/>
    </reaction>
</comment>
<evidence type="ECO:0000256" key="2">
    <source>
        <dbReference type="ARBA" id="ARBA00022679"/>
    </source>
</evidence>
<dbReference type="EMBL" id="DTBJ01000029">
    <property type="protein sequence ID" value="HGM58707.1"/>
    <property type="molecule type" value="Genomic_DNA"/>
</dbReference>
<dbReference type="GO" id="GO:0000287">
    <property type="term" value="F:magnesium ion binding"/>
    <property type="evidence" value="ECO:0007669"/>
    <property type="project" value="InterPro"/>
</dbReference>
<dbReference type="Gene3D" id="3.40.50.2020">
    <property type="match status" value="2"/>
</dbReference>
<dbReference type="InterPro" id="IPR029099">
    <property type="entry name" value="Pribosyltran_N"/>
</dbReference>
<name>A0A7C4HD32_STAMA</name>
<keyword evidence="3 8" id="KW-0545">Nucleotide biosynthesis</keyword>
<evidence type="ECO:0000256" key="8">
    <source>
        <dbReference type="RuleBase" id="RU004324"/>
    </source>
</evidence>
<dbReference type="InterPro" id="IPR000836">
    <property type="entry name" value="PRTase_dom"/>
</dbReference>
<organism evidence="11">
    <name type="scientific">Staphylothermus marinus</name>
    <dbReference type="NCBI Taxonomy" id="2280"/>
    <lineage>
        <taxon>Archaea</taxon>
        <taxon>Thermoproteota</taxon>
        <taxon>Thermoprotei</taxon>
        <taxon>Desulfurococcales</taxon>
        <taxon>Desulfurococcaceae</taxon>
        <taxon>Staphylothermus</taxon>
    </lineage>
</organism>
<keyword evidence="4" id="KW-0547">Nucleotide-binding</keyword>
<keyword evidence="5 11" id="KW-0418">Kinase</keyword>
<dbReference type="EMBL" id="DTBE01000079">
    <property type="protein sequence ID" value="HGQ59688.1"/>
    <property type="molecule type" value="Genomic_DNA"/>
</dbReference>
<dbReference type="GO" id="GO:0016301">
    <property type="term" value="F:kinase activity"/>
    <property type="evidence" value="ECO:0007669"/>
    <property type="project" value="UniProtKB-KW"/>
</dbReference>
<comment type="caution">
    <text evidence="11">The sequence shown here is derived from an EMBL/GenBank/DDBJ whole genome shotgun (WGS) entry which is preliminary data.</text>
</comment>
<dbReference type="GO" id="GO:0004749">
    <property type="term" value="F:ribose phosphate diphosphokinase activity"/>
    <property type="evidence" value="ECO:0007669"/>
    <property type="project" value="UniProtKB-EC"/>
</dbReference>
<dbReference type="GO" id="GO:0006015">
    <property type="term" value="P:5-phosphoribose 1-diphosphate biosynthetic process"/>
    <property type="evidence" value="ECO:0007669"/>
    <property type="project" value="TreeGrafter"/>
</dbReference>
<evidence type="ECO:0000256" key="7">
    <source>
        <dbReference type="ARBA" id="ARBA00049535"/>
    </source>
</evidence>
<dbReference type="FunFam" id="3.40.50.2020:FF:000014">
    <property type="entry name" value="Ribose-phosphate pyrophosphokinase 1"/>
    <property type="match status" value="1"/>
</dbReference>
<dbReference type="GO" id="GO:0002189">
    <property type="term" value="C:ribose phosphate diphosphokinase complex"/>
    <property type="evidence" value="ECO:0007669"/>
    <property type="project" value="TreeGrafter"/>
</dbReference>
<keyword evidence="6" id="KW-0067">ATP-binding</keyword>
<dbReference type="CDD" id="cd06223">
    <property type="entry name" value="PRTases_typeI"/>
    <property type="match status" value="1"/>
</dbReference>
<dbReference type="PANTHER" id="PTHR10210:SF32">
    <property type="entry name" value="RIBOSE-PHOSPHATE PYROPHOSPHOKINASE 2"/>
    <property type="match status" value="1"/>
</dbReference>
<dbReference type="GO" id="GO:0005737">
    <property type="term" value="C:cytoplasm"/>
    <property type="evidence" value="ECO:0007669"/>
    <property type="project" value="TreeGrafter"/>
</dbReference>
<comment type="similarity">
    <text evidence="8">Belongs to the ribose-phosphate pyrophosphokinase family.</text>
</comment>
<evidence type="ECO:0000259" key="9">
    <source>
        <dbReference type="Pfam" id="PF00156"/>
    </source>
</evidence>
<dbReference type="GO" id="GO:0006164">
    <property type="term" value="P:purine nucleotide biosynthetic process"/>
    <property type="evidence" value="ECO:0007669"/>
    <property type="project" value="TreeGrafter"/>
</dbReference>
<dbReference type="SUPFAM" id="SSF53271">
    <property type="entry name" value="PRTase-like"/>
    <property type="match status" value="1"/>
</dbReference>
<reference evidence="11" key="1">
    <citation type="journal article" date="2020" name="mSystems">
        <title>Genome- and Community-Level Interaction Insights into Carbon Utilization and Element Cycling Functions of Hydrothermarchaeota in Hydrothermal Sediment.</title>
        <authorList>
            <person name="Zhou Z."/>
            <person name="Liu Y."/>
            <person name="Xu W."/>
            <person name="Pan J."/>
            <person name="Luo Z.H."/>
            <person name="Li M."/>
        </authorList>
    </citation>
    <scope>NUCLEOTIDE SEQUENCE [LARGE SCALE GENOMIC DNA]</scope>
    <source>
        <strain evidence="12">SpSt-638</strain>
        <strain evidence="11">SpSt-642</strain>
    </source>
</reference>
<dbReference type="Pfam" id="PF00156">
    <property type="entry name" value="Pribosyltran"/>
    <property type="match status" value="1"/>
</dbReference>
<dbReference type="SMART" id="SM01400">
    <property type="entry name" value="Pribosyltran_N"/>
    <property type="match status" value="1"/>
</dbReference>
<dbReference type="NCBIfam" id="TIGR01251">
    <property type="entry name" value="ribP_PPkin"/>
    <property type="match status" value="1"/>
</dbReference>
<keyword evidence="2 11" id="KW-0808">Transferase</keyword>
<accession>A0A7C4HD32</accession>
<dbReference type="Pfam" id="PF13793">
    <property type="entry name" value="Pribosyltran_N"/>
    <property type="match status" value="1"/>
</dbReference>
<evidence type="ECO:0000256" key="4">
    <source>
        <dbReference type="ARBA" id="ARBA00022741"/>
    </source>
</evidence>
<evidence type="ECO:0000256" key="5">
    <source>
        <dbReference type="ARBA" id="ARBA00022777"/>
    </source>
</evidence>
<proteinExistence type="inferred from homology"/>